<dbReference type="EMBL" id="BONZ01000034">
    <property type="protein sequence ID" value="GIH15405.1"/>
    <property type="molecule type" value="Genomic_DNA"/>
</dbReference>
<evidence type="ECO:0000313" key="3">
    <source>
        <dbReference type="EMBL" id="GIH15405.1"/>
    </source>
</evidence>
<sequence length="786" mass="81994">MRAVRAVDETELVDALAAGEVFDCAQDGSRRPVPASLVRQICRSGGAGIDPHGFRLRNAAIVGDLDLAGIELAVPLRFEACAFDSPLICEGASLHALAVTDCPAVPGLLGNGLRVRRDLDLSGSVVTGAHRTVASTSRRSAVWLCEADIGGRLLCLDTRITADGERAVQADRLHVGGNVRLLHAFTAVGEVRLIGVTIDGSLDLTGARILNPDGLALDLADATIGGSFFLIDDADGPPTIQGRIDLNSARVAGQLLIRDAVLREPPGAPVGGPYAKQRSDGTAVSAPRLTVGADVSVEGACDIEGGIDLSMSQMSSLSVTGTARLNAPRRTALNLTNAQVDSTLRIGDGVQVLGTVDLTATRIRGDLTLRGAVLSGADGGRPLLAANGAKVEGSVQLRGLRATGGSVNFFGADIGSFVEAAGAELTNPGNLTLSLHQASVRGSVRLIDGFRSTGHVNLTRAIVDGRLDCRDGEFIESSGSSYDRFGHAISASSAAFRGGMYLAWRAVDGSVDFTSTSTTVLADDPRTWPGRYSIAGLSYDRFGAAGGEPGADAWDSGLRRAWLRGQADYDAGPYEQAARVFRQHGYARQAEQILIDQRADARRSGPDRSVRRTLVDAVYGFTVGYGFRPGRVLWALVALLVAVVVSLQLGPLATSLRATDARGNVYAVDGRLVTVDAVSPSAPGQAPGAGGSTAGGSTADGAAVASTQRPAPDGCGAGQVRCFNPYFYALDTVIPLISLDQRSTWYPDPHAPSGRTAEWWLDLATLAGWLLSSVVVLSFARLARTL</sequence>
<keyword evidence="2" id="KW-0472">Membrane</keyword>
<protein>
    <submittedName>
        <fullName evidence="3">Oxidoreductase</fullName>
    </submittedName>
</protein>
<dbReference type="Proteomes" id="UP000642748">
    <property type="component" value="Unassembled WGS sequence"/>
</dbReference>
<feature type="compositionally biased region" description="Low complexity" evidence="1">
    <location>
        <begin position="695"/>
        <end position="707"/>
    </location>
</feature>
<evidence type="ECO:0000256" key="1">
    <source>
        <dbReference type="SAM" id="MobiDB-lite"/>
    </source>
</evidence>
<gene>
    <name evidence="3" type="ORF">Raf01_35770</name>
</gene>
<organism evidence="3 4">
    <name type="scientific">Rugosimonospora africana</name>
    <dbReference type="NCBI Taxonomy" id="556532"/>
    <lineage>
        <taxon>Bacteria</taxon>
        <taxon>Bacillati</taxon>
        <taxon>Actinomycetota</taxon>
        <taxon>Actinomycetes</taxon>
        <taxon>Micromonosporales</taxon>
        <taxon>Micromonosporaceae</taxon>
        <taxon>Rugosimonospora</taxon>
    </lineage>
</organism>
<keyword evidence="2" id="KW-1133">Transmembrane helix</keyword>
<proteinExistence type="predicted"/>
<evidence type="ECO:0000313" key="4">
    <source>
        <dbReference type="Proteomes" id="UP000642748"/>
    </source>
</evidence>
<keyword evidence="4" id="KW-1185">Reference proteome</keyword>
<comment type="caution">
    <text evidence="3">The sequence shown here is derived from an EMBL/GenBank/DDBJ whole genome shotgun (WGS) entry which is preliminary data.</text>
</comment>
<dbReference type="AlphaFoldDB" id="A0A8J3QQ46"/>
<evidence type="ECO:0000256" key="2">
    <source>
        <dbReference type="SAM" id="Phobius"/>
    </source>
</evidence>
<name>A0A8J3QQ46_9ACTN</name>
<feature type="region of interest" description="Disordered" evidence="1">
    <location>
        <begin position="683"/>
        <end position="710"/>
    </location>
</feature>
<reference evidence="3" key="1">
    <citation type="submission" date="2021-01" db="EMBL/GenBank/DDBJ databases">
        <title>Whole genome shotgun sequence of Rugosimonospora africana NBRC 104875.</title>
        <authorList>
            <person name="Komaki H."/>
            <person name="Tamura T."/>
        </authorList>
    </citation>
    <scope>NUCLEOTIDE SEQUENCE</scope>
    <source>
        <strain evidence="3">NBRC 104875</strain>
    </source>
</reference>
<feature type="transmembrane region" description="Helical" evidence="2">
    <location>
        <begin position="632"/>
        <end position="653"/>
    </location>
</feature>
<keyword evidence="2" id="KW-0812">Transmembrane</keyword>
<accession>A0A8J3QQ46</accession>